<dbReference type="InterPro" id="IPR011057">
    <property type="entry name" value="Mss4-like_sf"/>
</dbReference>
<dbReference type="EMBL" id="PGTD01000023">
    <property type="protein sequence ID" value="PJE25715.1"/>
    <property type="molecule type" value="Genomic_DNA"/>
</dbReference>
<evidence type="ECO:0000259" key="5">
    <source>
        <dbReference type="PROSITE" id="PS51891"/>
    </source>
</evidence>
<keyword evidence="3" id="KW-0862">Zinc</keyword>
<evidence type="ECO:0000256" key="4">
    <source>
        <dbReference type="ARBA" id="ARBA00023239"/>
    </source>
</evidence>
<accession>A0A285IZ94</accession>
<name>A0A285IZ94_9RHOB</name>
<evidence type="ECO:0000256" key="3">
    <source>
        <dbReference type="ARBA" id="ARBA00022833"/>
    </source>
</evidence>
<dbReference type="AlphaFoldDB" id="A0A285IZ94"/>
<dbReference type="Pfam" id="PF04828">
    <property type="entry name" value="GFA"/>
    <property type="match status" value="1"/>
</dbReference>
<dbReference type="Proteomes" id="UP000231702">
    <property type="component" value="Unassembled WGS sequence"/>
</dbReference>
<sequence>MPHPTAHEPATGSCRCGALQMQITAPPFMTAACHCDGCRKMSSSAFSLTMMVMRDAFKVTAGAPVEAGRGDSDMLTHYACPQCHSWCYTDVAGMDFVNLRPALFDAPAWTEPFIETQRAEALPWVPELAPHAFDRFPDPAAFPELIAAFARARP</sequence>
<proteinExistence type="inferred from homology"/>
<dbReference type="SUPFAM" id="SSF51316">
    <property type="entry name" value="Mss4-like"/>
    <property type="match status" value="1"/>
</dbReference>
<dbReference type="GO" id="GO:0016846">
    <property type="term" value="F:carbon-sulfur lyase activity"/>
    <property type="evidence" value="ECO:0007669"/>
    <property type="project" value="InterPro"/>
</dbReference>
<dbReference type="RefSeq" id="WP_097146231.1">
    <property type="nucleotide sequence ID" value="NZ_OBEA01000004.1"/>
</dbReference>
<gene>
    <name evidence="6" type="ORF">CVM39_18570</name>
    <name evidence="7" type="ORF">SAMN06297129_2504</name>
</gene>
<dbReference type="PROSITE" id="PS51891">
    <property type="entry name" value="CENP_V_GFA"/>
    <property type="match status" value="1"/>
</dbReference>
<reference evidence="6 9" key="2">
    <citation type="journal article" date="2018" name="Int. J. Syst. Evol. Microbiol.">
        <title>Pseudooceanicola lipolyticus sp. nov., a marine alphaproteobacterium, reclassification of Oceanicola flagellatus as Pseudooceanicola flagellatus comb. nov. and emended description of the genus Pseudooceanicola.</title>
        <authorList>
            <person name="Huang M.-M."/>
            <person name="Guo L.-L."/>
            <person name="Wu Y.-H."/>
            <person name="Lai Q.-L."/>
            <person name="Shao Z.-Z."/>
            <person name="Wang C.-S."/>
            <person name="Wu M."/>
            <person name="Xu X.-W."/>
        </authorList>
    </citation>
    <scope>NUCLEOTIDE SEQUENCE [LARGE SCALE GENOMIC DNA]</scope>
    <source>
        <strain evidence="6 9">Ar-45</strain>
    </source>
</reference>
<dbReference type="OrthoDB" id="9807246at2"/>
<comment type="similarity">
    <text evidence="1">Belongs to the Gfa family.</text>
</comment>
<dbReference type="PANTHER" id="PTHR33337:SF40">
    <property type="entry name" value="CENP-V_GFA DOMAIN-CONTAINING PROTEIN-RELATED"/>
    <property type="match status" value="1"/>
</dbReference>
<dbReference type="Gene3D" id="3.90.1590.10">
    <property type="entry name" value="glutathione-dependent formaldehyde- activating enzyme (gfa)"/>
    <property type="match status" value="1"/>
</dbReference>
<dbReference type="Proteomes" id="UP000231655">
    <property type="component" value="Unassembled WGS sequence"/>
</dbReference>
<dbReference type="InterPro" id="IPR006913">
    <property type="entry name" value="CENP-V/GFA"/>
</dbReference>
<dbReference type="EMBL" id="OBEA01000004">
    <property type="protein sequence ID" value="SNY53143.1"/>
    <property type="molecule type" value="Genomic_DNA"/>
</dbReference>
<reference evidence="7 8" key="1">
    <citation type="submission" date="2017-09" db="EMBL/GenBank/DDBJ databases">
        <authorList>
            <person name="Ehlers B."/>
            <person name="Leendertz F.H."/>
        </authorList>
    </citation>
    <scope>NUCLEOTIDE SEQUENCE [LARGE SCALE GENOMIC DNA]</scope>
    <source>
        <strain evidence="7 8">CGMCC 1.12662</strain>
    </source>
</reference>
<evidence type="ECO:0000256" key="1">
    <source>
        <dbReference type="ARBA" id="ARBA00005495"/>
    </source>
</evidence>
<keyword evidence="2" id="KW-0479">Metal-binding</keyword>
<feature type="domain" description="CENP-V/GFA" evidence="5">
    <location>
        <begin position="10"/>
        <end position="110"/>
    </location>
</feature>
<evidence type="ECO:0000313" key="7">
    <source>
        <dbReference type="EMBL" id="SNY53143.1"/>
    </source>
</evidence>
<protein>
    <submittedName>
        <fullName evidence="6">GFA family protein</fullName>
    </submittedName>
    <submittedName>
        <fullName evidence="7">Uncharacterized conserved protein</fullName>
    </submittedName>
</protein>
<evidence type="ECO:0000256" key="2">
    <source>
        <dbReference type="ARBA" id="ARBA00022723"/>
    </source>
</evidence>
<evidence type="ECO:0000313" key="9">
    <source>
        <dbReference type="Proteomes" id="UP000231702"/>
    </source>
</evidence>
<dbReference type="GO" id="GO:0046872">
    <property type="term" value="F:metal ion binding"/>
    <property type="evidence" value="ECO:0007669"/>
    <property type="project" value="UniProtKB-KW"/>
</dbReference>
<evidence type="ECO:0000313" key="8">
    <source>
        <dbReference type="Proteomes" id="UP000231655"/>
    </source>
</evidence>
<keyword evidence="9" id="KW-1185">Reference proteome</keyword>
<organism evidence="7 8">
    <name type="scientific">Pseudooceanicola antarcticus</name>
    <dbReference type="NCBI Taxonomy" id="1247613"/>
    <lineage>
        <taxon>Bacteria</taxon>
        <taxon>Pseudomonadati</taxon>
        <taxon>Pseudomonadota</taxon>
        <taxon>Alphaproteobacteria</taxon>
        <taxon>Rhodobacterales</taxon>
        <taxon>Paracoccaceae</taxon>
        <taxon>Pseudooceanicola</taxon>
    </lineage>
</organism>
<keyword evidence="4" id="KW-0456">Lyase</keyword>
<dbReference type="PANTHER" id="PTHR33337">
    <property type="entry name" value="GFA DOMAIN-CONTAINING PROTEIN"/>
    <property type="match status" value="1"/>
</dbReference>
<evidence type="ECO:0000313" key="6">
    <source>
        <dbReference type="EMBL" id="PJE25715.1"/>
    </source>
</evidence>